<evidence type="ECO:0000313" key="3">
    <source>
        <dbReference type="Proteomes" id="UP000325013"/>
    </source>
</evidence>
<feature type="coiled-coil region" evidence="1">
    <location>
        <begin position="153"/>
        <end position="185"/>
    </location>
</feature>
<name>A0A5C8G9D5_9SPIR</name>
<protein>
    <submittedName>
        <fullName evidence="2">Uncharacterized protein</fullName>
    </submittedName>
</protein>
<reference evidence="2 3" key="1">
    <citation type="journal article" date="1992" name="Lakartidningen">
        <title>[Penicillin V and not amoxicillin is the first choice preparation in acute otitis].</title>
        <authorList>
            <person name="Kamme C."/>
            <person name="Lundgren K."/>
            <person name="Prellner K."/>
        </authorList>
    </citation>
    <scope>NUCLEOTIDE SEQUENCE [LARGE SCALE GENOMIC DNA]</scope>
    <source>
        <strain evidence="2 3">PC2777IV</strain>
    </source>
</reference>
<dbReference type="RefSeq" id="WP_147527981.1">
    <property type="nucleotide sequence ID" value="NZ_SAYJ01000009.1"/>
</dbReference>
<dbReference type="AlphaFoldDB" id="A0A5C8G9D5"/>
<accession>A0A5C8G9D5</accession>
<evidence type="ECO:0000313" key="2">
    <source>
        <dbReference type="EMBL" id="TXJ58417.1"/>
    </source>
</evidence>
<dbReference type="EMBL" id="SAYJ01000009">
    <property type="protein sequence ID" value="TXJ58417.1"/>
    <property type="molecule type" value="Genomic_DNA"/>
</dbReference>
<comment type="caution">
    <text evidence="2">The sequence shown here is derived from an EMBL/GenBank/DDBJ whole genome shotgun (WGS) entry which is preliminary data.</text>
</comment>
<sequence>MASKEKLVERGKQLYQHFVDNVGKKNYEKKLKENPEEYDKSYNSPKKIKQLIEQAEENKANVYKDYTIPMKYKNKTLNEYLKNNIKDKVDNNMNQNVNGLSAPFYKRMKLSNGKAIGGLPIIRLLKPTLEDPIAINRYTIGHELGHAKHLYNQGNLLKQADSLNKQNKKEQAQKLVNKYNIVRSKYNKIDKEGRYYKEELADENVSKFLKQIKVPKKDRQAIYYMKKNLYPSLYGRYQSKYGNLKYLKDYIFGFSHPLSPERKDMMRDYFYGLFYLNFSEQGIEKYKEYLDNRIEGLKDWLIEQDPDCFKE</sequence>
<dbReference type="Proteomes" id="UP000325013">
    <property type="component" value="Unassembled WGS sequence"/>
</dbReference>
<keyword evidence="1" id="KW-0175">Coiled coil</keyword>
<evidence type="ECO:0000256" key="1">
    <source>
        <dbReference type="SAM" id="Coils"/>
    </source>
</evidence>
<proteinExistence type="predicted"/>
<gene>
    <name evidence="2" type="ORF">EPJ67_01535</name>
</gene>
<organism evidence="2 3">
    <name type="scientific">Brachyspira aalborgi</name>
    <dbReference type="NCBI Taxonomy" id="29522"/>
    <lineage>
        <taxon>Bacteria</taxon>
        <taxon>Pseudomonadati</taxon>
        <taxon>Spirochaetota</taxon>
        <taxon>Spirochaetia</taxon>
        <taxon>Brachyspirales</taxon>
        <taxon>Brachyspiraceae</taxon>
        <taxon>Brachyspira</taxon>
    </lineage>
</organism>